<evidence type="ECO:0000259" key="1">
    <source>
        <dbReference type="Pfam" id="PF07238"/>
    </source>
</evidence>
<accession>A0A7X0LJB6</accession>
<dbReference type="Proteomes" id="UP000541810">
    <property type="component" value="Unassembled WGS sequence"/>
</dbReference>
<organism evidence="2 3">
    <name type="scientific">Algisphaera agarilytica</name>
    <dbReference type="NCBI Taxonomy" id="1385975"/>
    <lineage>
        <taxon>Bacteria</taxon>
        <taxon>Pseudomonadati</taxon>
        <taxon>Planctomycetota</taxon>
        <taxon>Phycisphaerae</taxon>
        <taxon>Phycisphaerales</taxon>
        <taxon>Phycisphaeraceae</taxon>
        <taxon>Algisphaera</taxon>
    </lineage>
</organism>
<dbReference type="AlphaFoldDB" id="A0A7X0LJB6"/>
<dbReference type="RefSeq" id="WP_184675563.1">
    <property type="nucleotide sequence ID" value="NZ_JACHGY010000001.1"/>
</dbReference>
<proteinExistence type="predicted"/>
<name>A0A7X0LJB6_9BACT</name>
<keyword evidence="3" id="KW-1185">Reference proteome</keyword>
<dbReference type="EMBL" id="JACHGY010000001">
    <property type="protein sequence ID" value="MBB6428431.1"/>
    <property type="molecule type" value="Genomic_DNA"/>
</dbReference>
<dbReference type="GO" id="GO:0035438">
    <property type="term" value="F:cyclic-di-GMP binding"/>
    <property type="evidence" value="ECO:0007669"/>
    <property type="project" value="InterPro"/>
</dbReference>
<comment type="caution">
    <text evidence="2">The sequence shown here is derived from an EMBL/GenBank/DDBJ whole genome shotgun (WGS) entry which is preliminary data.</text>
</comment>
<dbReference type="Pfam" id="PF07238">
    <property type="entry name" value="PilZ"/>
    <property type="match status" value="1"/>
</dbReference>
<dbReference type="InterPro" id="IPR009875">
    <property type="entry name" value="PilZ_domain"/>
</dbReference>
<feature type="domain" description="PilZ" evidence="1">
    <location>
        <begin position="22"/>
        <end position="114"/>
    </location>
</feature>
<reference evidence="2 3" key="1">
    <citation type="submission" date="2020-08" db="EMBL/GenBank/DDBJ databases">
        <title>Genomic Encyclopedia of Type Strains, Phase IV (KMG-IV): sequencing the most valuable type-strain genomes for metagenomic binning, comparative biology and taxonomic classification.</title>
        <authorList>
            <person name="Goeker M."/>
        </authorList>
    </citation>
    <scope>NUCLEOTIDE SEQUENCE [LARGE SCALE GENOMIC DNA]</scope>
    <source>
        <strain evidence="2 3">DSM 103725</strain>
    </source>
</reference>
<sequence length="123" mass="13520">MSNSELRLVTETDRVPDSFKFEQRREPRHKLYARVTALAENPVDDRDDRSPGQICSLELTDQSASGLGAWSIEPVAIGARVTVFFPAHGSEPGFNSVGRVVRCNQREGGYSIGLLLESQMVAA</sequence>
<evidence type="ECO:0000313" key="2">
    <source>
        <dbReference type="EMBL" id="MBB6428431.1"/>
    </source>
</evidence>
<evidence type="ECO:0000313" key="3">
    <source>
        <dbReference type="Proteomes" id="UP000541810"/>
    </source>
</evidence>
<protein>
    <recommendedName>
        <fullName evidence="1">PilZ domain-containing protein</fullName>
    </recommendedName>
</protein>
<gene>
    <name evidence="2" type="ORF">HNQ40_000237</name>
</gene>